<organism evidence="3 4">
    <name type="scientific">Candidatus Cohnella colombiensis</name>
    <dbReference type="NCBI Taxonomy" id="3121368"/>
    <lineage>
        <taxon>Bacteria</taxon>
        <taxon>Bacillati</taxon>
        <taxon>Bacillota</taxon>
        <taxon>Bacilli</taxon>
        <taxon>Bacillales</taxon>
        <taxon>Paenibacillaceae</taxon>
        <taxon>Cohnella</taxon>
    </lineage>
</organism>
<keyword evidence="1" id="KW-0175">Coiled coil</keyword>
<evidence type="ECO:0000256" key="2">
    <source>
        <dbReference type="SAM" id="Phobius"/>
    </source>
</evidence>
<dbReference type="AlphaFoldDB" id="A0AA95J9J9"/>
<dbReference type="Gene3D" id="3.30.70.60">
    <property type="match status" value="1"/>
</dbReference>
<dbReference type="InterPro" id="IPR007445">
    <property type="entry name" value="PilO"/>
</dbReference>
<reference evidence="3" key="1">
    <citation type="submission" date="2023-03" db="EMBL/GenBank/DDBJ databases">
        <title>Andean soil-derived lignocellulolytic bacterial consortium as a source of novel taxa and putative plastic-active enzymes.</title>
        <authorList>
            <person name="Diaz-Garcia L."/>
            <person name="Chuvochina M."/>
            <person name="Feuerriegel G."/>
            <person name="Bunk B."/>
            <person name="Sproer C."/>
            <person name="Streit W.R."/>
            <person name="Rodriguez L.M."/>
            <person name="Overmann J."/>
            <person name="Jimenez D.J."/>
        </authorList>
    </citation>
    <scope>NUCLEOTIDE SEQUENCE</scope>
    <source>
        <strain evidence="3">MAG 2441</strain>
    </source>
</reference>
<accession>A0AA95J9J9</accession>
<dbReference type="EMBL" id="CP119317">
    <property type="protein sequence ID" value="WEK53393.1"/>
    <property type="molecule type" value="Genomic_DNA"/>
</dbReference>
<evidence type="ECO:0000313" key="4">
    <source>
        <dbReference type="Proteomes" id="UP001178662"/>
    </source>
</evidence>
<feature type="coiled-coil region" evidence="1">
    <location>
        <begin position="38"/>
        <end position="65"/>
    </location>
</feature>
<dbReference type="Proteomes" id="UP001178662">
    <property type="component" value="Chromosome"/>
</dbReference>
<proteinExistence type="predicted"/>
<dbReference type="GO" id="GO:0043683">
    <property type="term" value="P:type IV pilus assembly"/>
    <property type="evidence" value="ECO:0007669"/>
    <property type="project" value="InterPro"/>
</dbReference>
<feature type="transmembrane region" description="Helical" evidence="2">
    <location>
        <begin position="12"/>
        <end position="31"/>
    </location>
</feature>
<dbReference type="GO" id="GO:0043107">
    <property type="term" value="P:type IV pilus-dependent motility"/>
    <property type="evidence" value="ECO:0007669"/>
    <property type="project" value="InterPro"/>
</dbReference>
<keyword evidence="2" id="KW-1133">Transmembrane helix</keyword>
<evidence type="ECO:0000256" key="1">
    <source>
        <dbReference type="SAM" id="Coils"/>
    </source>
</evidence>
<name>A0AA95J9J9_9BACL</name>
<sequence>MAQWLNKNRQLVILGLVLLFLILMVLYVFLINPTSEEIDSKKTEIHSLEQNRTLYEKKIVQKQQAGSDFNSNEIQSAIPLWDNTEQLLYDLTKIGEATHTEFRSISFARSENNQLQGIIGGEASQYPSIRELKASIVLDGTYIDIMNWIESMQLLPRLIVIDSFSLEKPDESKMSLPITVIINFTTYFDNSYADKVDGILLPSK</sequence>
<dbReference type="Pfam" id="PF04350">
    <property type="entry name" value="PilO"/>
    <property type="match status" value="1"/>
</dbReference>
<keyword evidence="4" id="KW-1185">Reference proteome</keyword>
<keyword evidence="2" id="KW-0472">Membrane</keyword>
<keyword evidence="2" id="KW-0812">Transmembrane</keyword>
<evidence type="ECO:0000313" key="3">
    <source>
        <dbReference type="EMBL" id="WEK53393.1"/>
    </source>
</evidence>
<gene>
    <name evidence="3" type="primary">pilO</name>
    <name evidence="3" type="ORF">P0Y55_12460</name>
</gene>
<protein>
    <submittedName>
        <fullName evidence="3">Type 4a pilus biogenesis protein PilO</fullName>
    </submittedName>
</protein>
<dbReference type="InterPro" id="IPR014717">
    <property type="entry name" value="Transl_elong_EF1B/ribsomal_bS6"/>
</dbReference>